<evidence type="ECO:0000313" key="5">
    <source>
        <dbReference type="Proteomes" id="UP000325440"/>
    </source>
</evidence>
<keyword evidence="2" id="KW-1133">Transmembrane helix</keyword>
<evidence type="ECO:0000313" key="4">
    <source>
        <dbReference type="EMBL" id="VVC42592.1"/>
    </source>
</evidence>
<dbReference type="Proteomes" id="UP000325440">
    <property type="component" value="Unassembled WGS sequence"/>
</dbReference>
<organism evidence="4 5">
    <name type="scientific">Cinara cedri</name>
    <dbReference type="NCBI Taxonomy" id="506608"/>
    <lineage>
        <taxon>Eukaryota</taxon>
        <taxon>Metazoa</taxon>
        <taxon>Ecdysozoa</taxon>
        <taxon>Arthropoda</taxon>
        <taxon>Hexapoda</taxon>
        <taxon>Insecta</taxon>
        <taxon>Pterygota</taxon>
        <taxon>Neoptera</taxon>
        <taxon>Paraneoptera</taxon>
        <taxon>Hemiptera</taxon>
        <taxon>Sternorrhyncha</taxon>
        <taxon>Aphidomorpha</taxon>
        <taxon>Aphidoidea</taxon>
        <taxon>Aphididae</taxon>
        <taxon>Lachninae</taxon>
        <taxon>Cinara</taxon>
    </lineage>
</organism>
<reference evidence="4 5" key="1">
    <citation type="submission" date="2019-08" db="EMBL/GenBank/DDBJ databases">
        <authorList>
            <person name="Alioto T."/>
            <person name="Alioto T."/>
            <person name="Gomez Garrido J."/>
        </authorList>
    </citation>
    <scope>NUCLEOTIDE SEQUENCE [LARGE SCALE GENOMIC DNA]</scope>
</reference>
<keyword evidence="1" id="KW-1015">Disulfide bond</keyword>
<dbReference type="PROSITE" id="PS00524">
    <property type="entry name" value="SMB_1"/>
    <property type="match status" value="1"/>
</dbReference>
<evidence type="ECO:0000256" key="1">
    <source>
        <dbReference type="ARBA" id="ARBA00023157"/>
    </source>
</evidence>
<feature type="domain" description="SMB" evidence="3">
    <location>
        <begin position="52"/>
        <end position="97"/>
    </location>
</feature>
<proteinExistence type="predicted"/>
<keyword evidence="5" id="KW-1185">Reference proteome</keyword>
<accession>A0A5E4NHE6</accession>
<dbReference type="InterPro" id="IPR001212">
    <property type="entry name" value="Somatomedin_B_dom"/>
</dbReference>
<dbReference type="AlphaFoldDB" id="A0A5E4NHE6"/>
<evidence type="ECO:0000259" key="3">
    <source>
        <dbReference type="PROSITE" id="PS50958"/>
    </source>
</evidence>
<evidence type="ECO:0000256" key="2">
    <source>
        <dbReference type="SAM" id="Phobius"/>
    </source>
</evidence>
<sequence>MTAATTGRCRNGLYSGNLNAFAVSAIVVVVVAATFVCAEKFENDLSGPLCAKINRCCDNRKDECSVPLNGTKCYCDTFCMNSTDCCPDYWTHCRNVEHPQQGAGKPEPYKELIANPESCDFGDELDLFFKCMAATVRKFPQRIIVETKIRIFQIVSQSERLNTTCSGVQVVN</sequence>
<dbReference type="SUPFAM" id="SSF90188">
    <property type="entry name" value="Somatomedin B domain"/>
    <property type="match status" value="1"/>
</dbReference>
<dbReference type="InterPro" id="IPR036024">
    <property type="entry name" value="Somatomedin_B-like_dom_sf"/>
</dbReference>
<protein>
    <submittedName>
        <fullName evidence="4">BESS motif,Somatomedin B domain</fullName>
    </submittedName>
</protein>
<gene>
    <name evidence="4" type="ORF">CINCED_3A001483</name>
</gene>
<dbReference type="OrthoDB" id="6628836at2759"/>
<dbReference type="EMBL" id="CABPRJ010001964">
    <property type="protein sequence ID" value="VVC42592.1"/>
    <property type="molecule type" value="Genomic_DNA"/>
</dbReference>
<keyword evidence="2" id="KW-0472">Membrane</keyword>
<dbReference type="PROSITE" id="PS50958">
    <property type="entry name" value="SMB_2"/>
    <property type="match status" value="1"/>
</dbReference>
<feature type="transmembrane region" description="Helical" evidence="2">
    <location>
        <begin position="20"/>
        <end position="38"/>
    </location>
</feature>
<keyword evidence="2" id="KW-0812">Transmembrane</keyword>
<name>A0A5E4NHE6_9HEMI</name>